<dbReference type="STRING" id="105351.A0A401L6V7"/>
<dbReference type="Gene3D" id="3.40.47.10">
    <property type="match status" value="1"/>
</dbReference>
<reference evidence="9 10" key="1">
    <citation type="submission" date="2016-09" db="EMBL/GenBank/DDBJ databases">
        <title>Aspergillus awamori IFM 58123T.</title>
        <authorList>
            <person name="Kusuya Y."/>
            <person name="Shimizu M."/>
            <person name="Takahashi H."/>
            <person name="Yaguchi T."/>
        </authorList>
    </citation>
    <scope>NUCLEOTIDE SEQUENCE [LARGE SCALE GENOMIC DNA]</scope>
    <source>
        <strain evidence="9 10">IFM 58123</strain>
    </source>
</reference>
<feature type="domain" description="PKS/mFAS DH" evidence="8">
    <location>
        <begin position="830"/>
        <end position="1131"/>
    </location>
</feature>
<dbReference type="InterPro" id="IPR020807">
    <property type="entry name" value="PKS_DH"/>
</dbReference>
<evidence type="ECO:0000256" key="5">
    <source>
        <dbReference type="PROSITE-ProRule" id="PRU01363"/>
    </source>
</evidence>
<evidence type="ECO:0000256" key="1">
    <source>
        <dbReference type="ARBA" id="ARBA00022450"/>
    </source>
</evidence>
<dbReference type="InterPro" id="IPR049551">
    <property type="entry name" value="PKS_DH_C"/>
</dbReference>
<keyword evidence="2" id="KW-0597">Phosphoprotein</keyword>
<dbReference type="SMART" id="SM00826">
    <property type="entry name" value="PKS_DH"/>
    <property type="match status" value="1"/>
</dbReference>
<feature type="region of interest" description="C-terminal hotdog fold" evidence="5">
    <location>
        <begin position="968"/>
        <end position="1131"/>
    </location>
</feature>
<dbReference type="InterPro" id="IPR014043">
    <property type="entry name" value="Acyl_transferase_dom"/>
</dbReference>
<dbReference type="Gene3D" id="3.40.50.12780">
    <property type="entry name" value="N-terminal domain of ligase-like"/>
    <property type="match status" value="1"/>
</dbReference>
<dbReference type="InterPro" id="IPR013120">
    <property type="entry name" value="FAR_NAD-bd"/>
</dbReference>
<feature type="domain" description="Ketosynthase family 3 (KS3)" evidence="7">
    <location>
        <begin position="6"/>
        <end position="437"/>
    </location>
</feature>
<dbReference type="InterPro" id="IPR001227">
    <property type="entry name" value="Ac_transferase_dom_sf"/>
</dbReference>
<dbReference type="Pfam" id="PF22621">
    <property type="entry name" value="CurL-like_PKS_C"/>
    <property type="match status" value="1"/>
</dbReference>
<dbReference type="InterPro" id="IPR036291">
    <property type="entry name" value="NAD(P)-bd_dom_sf"/>
</dbReference>
<dbReference type="GO" id="GO:0006633">
    <property type="term" value="P:fatty acid biosynthetic process"/>
    <property type="evidence" value="ECO:0007669"/>
    <property type="project" value="InterPro"/>
</dbReference>
<dbReference type="Pfam" id="PF02801">
    <property type="entry name" value="Ketoacyl-synt_C"/>
    <property type="match status" value="1"/>
</dbReference>
<dbReference type="InterPro" id="IPR020841">
    <property type="entry name" value="PKS_Beta-ketoAc_synthase_dom"/>
</dbReference>
<dbReference type="SUPFAM" id="SSF51735">
    <property type="entry name" value="NAD(P)-binding Rossmann-fold domains"/>
    <property type="match status" value="2"/>
</dbReference>
<evidence type="ECO:0000259" key="7">
    <source>
        <dbReference type="PROSITE" id="PS52004"/>
    </source>
</evidence>
<dbReference type="SUPFAM" id="SSF56801">
    <property type="entry name" value="Acetyl-CoA synthetase-like"/>
    <property type="match status" value="1"/>
</dbReference>
<dbReference type="InterPro" id="IPR042104">
    <property type="entry name" value="PKS_dehydratase_sf"/>
</dbReference>
<feature type="region of interest" description="N-terminal hotdog fold" evidence="5">
    <location>
        <begin position="830"/>
        <end position="952"/>
    </location>
</feature>
<dbReference type="Gene3D" id="3.10.129.110">
    <property type="entry name" value="Polyketide synthase dehydratase"/>
    <property type="match status" value="1"/>
</dbReference>
<dbReference type="SUPFAM" id="SSF52777">
    <property type="entry name" value="CoA-dependent acyltransferases"/>
    <property type="match status" value="1"/>
</dbReference>
<dbReference type="PANTHER" id="PTHR43775">
    <property type="entry name" value="FATTY ACID SYNTHASE"/>
    <property type="match status" value="1"/>
</dbReference>
<keyword evidence="3" id="KW-0436">Ligase</keyword>
<dbReference type="InterPro" id="IPR013968">
    <property type="entry name" value="PKS_KR"/>
</dbReference>
<dbReference type="Pfam" id="PF00109">
    <property type="entry name" value="ketoacyl-synt"/>
    <property type="match status" value="1"/>
</dbReference>
<dbReference type="InterPro" id="IPR042099">
    <property type="entry name" value="ANL_N_sf"/>
</dbReference>
<comment type="caution">
    <text evidence="9">The sequence shown here is derived from an EMBL/GenBank/DDBJ whole genome shotgun (WGS) entry which is preliminary data.</text>
</comment>
<dbReference type="InterPro" id="IPR018201">
    <property type="entry name" value="Ketoacyl_synth_AS"/>
</dbReference>
<keyword evidence="10" id="KW-1185">Reference proteome</keyword>
<protein>
    <submittedName>
        <fullName evidence="9">Polyketide synthase-nonribosomal peptide synthetase</fullName>
    </submittedName>
</protein>
<dbReference type="EMBL" id="BDHI01000028">
    <property type="protein sequence ID" value="GCB27303.1"/>
    <property type="molecule type" value="Genomic_DNA"/>
</dbReference>
<feature type="region of interest" description="Disordered" evidence="6">
    <location>
        <begin position="1074"/>
        <end position="1095"/>
    </location>
</feature>
<dbReference type="CDD" id="cd00833">
    <property type="entry name" value="PKS"/>
    <property type="match status" value="1"/>
</dbReference>
<dbReference type="InterPro" id="IPR016035">
    <property type="entry name" value="Acyl_Trfase/lysoPLipase"/>
</dbReference>
<keyword evidence="1" id="KW-0596">Phosphopantetheine</keyword>
<evidence type="ECO:0000256" key="6">
    <source>
        <dbReference type="SAM" id="MobiDB-lite"/>
    </source>
</evidence>
<dbReference type="SUPFAM" id="SSF53901">
    <property type="entry name" value="Thiolase-like"/>
    <property type="match status" value="1"/>
</dbReference>
<dbReference type="PROSITE" id="PS00606">
    <property type="entry name" value="KS3_1"/>
    <property type="match status" value="1"/>
</dbReference>
<organism evidence="9 10">
    <name type="scientific">Aspergillus awamori</name>
    <name type="common">Black koji mold</name>
    <dbReference type="NCBI Taxonomy" id="105351"/>
    <lineage>
        <taxon>Eukaryota</taxon>
        <taxon>Fungi</taxon>
        <taxon>Dikarya</taxon>
        <taxon>Ascomycota</taxon>
        <taxon>Pezizomycotina</taxon>
        <taxon>Eurotiomycetes</taxon>
        <taxon>Eurotiomycetidae</taxon>
        <taxon>Eurotiales</taxon>
        <taxon>Aspergillaceae</taxon>
        <taxon>Aspergillus</taxon>
    </lineage>
</organism>
<dbReference type="Proteomes" id="UP000286921">
    <property type="component" value="Unassembled WGS sequence"/>
</dbReference>
<dbReference type="SMART" id="SM00825">
    <property type="entry name" value="PKS_KS"/>
    <property type="match status" value="1"/>
</dbReference>
<dbReference type="Pfam" id="PF00698">
    <property type="entry name" value="Acyl_transf_1"/>
    <property type="match status" value="1"/>
</dbReference>
<dbReference type="Pfam" id="PF14765">
    <property type="entry name" value="PS-DH"/>
    <property type="match status" value="1"/>
</dbReference>
<dbReference type="InterPro" id="IPR000873">
    <property type="entry name" value="AMP-dep_synth/lig_dom"/>
</dbReference>
<name>A0A401L6V7_ASPAW</name>
<dbReference type="SMART" id="SM00827">
    <property type="entry name" value="PKS_AT"/>
    <property type="match status" value="1"/>
</dbReference>
<dbReference type="Gene3D" id="3.30.559.30">
    <property type="entry name" value="Nonribosomal peptide synthetase, condensation domain"/>
    <property type="match status" value="1"/>
</dbReference>
<evidence type="ECO:0000259" key="8">
    <source>
        <dbReference type="PROSITE" id="PS52019"/>
    </source>
</evidence>
<accession>A0A401L6V7</accession>
<comment type="caution">
    <text evidence="5">Lacks conserved residue(s) required for the propagation of feature annotation.</text>
</comment>
<dbReference type="Gene3D" id="3.40.50.720">
    <property type="entry name" value="NAD(P)-binding Rossmann-like Domain"/>
    <property type="match status" value="2"/>
</dbReference>
<dbReference type="SUPFAM" id="SSF55048">
    <property type="entry name" value="Probable ACP-binding domain of malonyl-CoA ACP transacylase"/>
    <property type="match status" value="1"/>
</dbReference>
<dbReference type="Pfam" id="PF08659">
    <property type="entry name" value="KR"/>
    <property type="match status" value="1"/>
</dbReference>
<dbReference type="InterPro" id="IPR016039">
    <property type="entry name" value="Thiolase-like"/>
</dbReference>
<dbReference type="PANTHER" id="PTHR43775:SF20">
    <property type="entry name" value="HYBRID PKS-NRPS SYNTHETASE APDA"/>
    <property type="match status" value="1"/>
</dbReference>
<feature type="region of interest" description="Disordered" evidence="6">
    <location>
        <begin position="2025"/>
        <end position="2071"/>
    </location>
</feature>
<keyword evidence="4" id="KW-0808">Transferase</keyword>
<dbReference type="GO" id="GO:0004315">
    <property type="term" value="F:3-oxoacyl-[acyl-carrier-protein] synthase activity"/>
    <property type="evidence" value="ECO:0007669"/>
    <property type="project" value="InterPro"/>
</dbReference>
<dbReference type="GO" id="GO:0016874">
    <property type="term" value="F:ligase activity"/>
    <property type="evidence" value="ECO:0007669"/>
    <property type="project" value="UniProtKB-KW"/>
</dbReference>
<dbReference type="PROSITE" id="PS52019">
    <property type="entry name" value="PKS_MFAS_DH"/>
    <property type="match status" value="1"/>
</dbReference>
<dbReference type="InterPro" id="IPR023213">
    <property type="entry name" value="CAT-like_dom_sf"/>
</dbReference>
<evidence type="ECO:0000256" key="4">
    <source>
        <dbReference type="ARBA" id="ARBA00022679"/>
    </source>
</evidence>
<dbReference type="Gene3D" id="3.40.366.10">
    <property type="entry name" value="Malonyl-Coenzyme A Acyl Carrier Protein, domain 2"/>
    <property type="match status" value="1"/>
</dbReference>
<evidence type="ECO:0000313" key="9">
    <source>
        <dbReference type="EMBL" id="GCB27303.1"/>
    </source>
</evidence>
<feature type="compositionally biased region" description="Acidic residues" evidence="6">
    <location>
        <begin position="2051"/>
        <end position="2070"/>
    </location>
</feature>
<dbReference type="Gene3D" id="3.30.559.10">
    <property type="entry name" value="Chloramphenicol acetyltransferase-like domain"/>
    <property type="match status" value="1"/>
</dbReference>
<dbReference type="PROSITE" id="PS52004">
    <property type="entry name" value="KS3_2"/>
    <property type="match status" value="1"/>
</dbReference>
<dbReference type="InterPro" id="IPR050091">
    <property type="entry name" value="PKS_NRPS_Biosynth_Enz"/>
</dbReference>
<dbReference type="InterPro" id="IPR014030">
    <property type="entry name" value="Ketoacyl_synth_N"/>
</dbReference>
<dbReference type="GO" id="GO:0044550">
    <property type="term" value="P:secondary metabolite biosynthetic process"/>
    <property type="evidence" value="ECO:0007669"/>
    <property type="project" value="UniProtKB-ARBA"/>
</dbReference>
<dbReference type="SUPFAM" id="SSF52151">
    <property type="entry name" value="FabD/lysophospholipase-like"/>
    <property type="match status" value="1"/>
</dbReference>
<dbReference type="SMART" id="SM00822">
    <property type="entry name" value="PKS_KR"/>
    <property type="match status" value="1"/>
</dbReference>
<dbReference type="Pfam" id="PF21089">
    <property type="entry name" value="PKS_DH_N"/>
    <property type="match status" value="1"/>
</dbReference>
<gene>
    <name evidence="9" type="ORF">AAWM_10188</name>
</gene>
<dbReference type="Pfam" id="PF00501">
    <property type="entry name" value="AMP-binding"/>
    <property type="match status" value="1"/>
</dbReference>
<evidence type="ECO:0000256" key="2">
    <source>
        <dbReference type="ARBA" id="ARBA00022553"/>
    </source>
</evidence>
<dbReference type="Pfam" id="PF07993">
    <property type="entry name" value="NAD_binding_4"/>
    <property type="match status" value="1"/>
</dbReference>
<dbReference type="InterPro" id="IPR016036">
    <property type="entry name" value="Malonyl_transacylase_ACP-bd"/>
</dbReference>
<dbReference type="InterPro" id="IPR049900">
    <property type="entry name" value="PKS_mFAS_DH"/>
</dbReference>
<proteinExistence type="predicted"/>
<evidence type="ECO:0000256" key="3">
    <source>
        <dbReference type="ARBA" id="ARBA00022598"/>
    </source>
</evidence>
<sequence>MSSSPKEPIAIVGSACRFPGDATSPSKLWELLKEPREVARPIDRFAASSFYHQDGHYHGASNVRDAYLLSEDPRYFDAQFFNIPPGEADSIDPQQRTVLETVYEAVESSGLVLEDMRGSDTAVYVGVMCDDYGNICYVDQEAVPTYAATGTARSILSNRVSFTFDWRGPSMTIDTACSSSLVAIHQAVQVLRSGNSNVAVAAGANLIFSPNMFIAESNLNMLSPTGKSQMWDANANGYARGEGIAAVIMKRLSDAIRDGDHIECVIRETGCNQDGHTPGITMPSQEAQTKLIHDTYRRAGLDLSKPEDRPQYFEAHGTGTKAGDGVESKAIYRAFFPEGQTTDERLWVGSIKTIIGHTEGTAGIAGVMKASLAIQNKTIPPNLHLKTLNPEIVPYYGKLQIAKTAQDWPALPAGAVRRASINSFGFGGTNAHAIIEAYEPKVSPVQAQAAAKAAIALPLTFSATTETSLTNLMAKYVEYLTENPDVDLTSLAFTLHDRRSTFAYRSHIAGQSVEEILPKLQKAVEEQQSGNSASVGAQWATMGRELIRASKFAQDIIGKLEQSLAELPASDRPSWSIMEQLMADPAQSRIAEGEVSQPLCTAVQVVLVEVLKRAGITFDVVVGHSSGEIGAAYAAGFFSATDAIRIAFYRGRYAFMAKGPEGQKGGMLAAGTTLEDARELVELPAFEGRVSVAAYNSDASVTLSGDLDAIDELKVDTAYHSHHMLPCSAKYYEALDNCKLMEPCEELKHTYWVDNMVNIVLFATSLKSALNNAVPQPTQVIEVGPHPALKGPASNVIEENDVNAVASTLGSLWAHVPTILQELPSYPWNHDRLFWYEARKSRVNRLRQDPAHVLLGTRTDSINERDIQGQTLFPAAGFLVMAVEAARIVGRDQAIHAIELQNSQIHRALAVNEDKETSTVTANFACDACLQKGSDVFTSIASGKLIMSLGTPSSSALVEYPKEAGLGMLDVNCEEFYAYLASIGYNYADLFRGITSMKRCCDLAQGEIITSTASQSGPMDEFLLHPSTLDVAFQAIFAAISYPGDGALWALHIPTTIRRVVRFSATSNRADDGTFSGSVEGMEVSPVSPPTAKDDRHMFGHTSRWLSTPDAEAVAKTVSITTEQEQEHQLLDRLALQELQKMGVLKVAGTDASTEQIDSSSVTVDEASAANLAVLKALGSGESGLLNKFYASAFGAAEARSALISLLSAGNGAATKPLLETLSALYSAYTTLDLDQDLEEQGFSAASFDLIIAPNGLHNVQDRAQAIQNAAHVGLTVASLTSQTEDAGFSGIDSAVDAQIHAIRAPLAAGNKTTIDEILLIGGRRFQTSRLIDNIKNSLAPYCGNITPLVLSLTELDEPFFQDLTDQKYKALQTLFFRSRYIVWATRGANGDNPYANVMKGVMFNIEGKVKIGQHATVLAEQLLRLHIADAWKDKIPAYSPLWTSERELMLADDKLHITRYDSEAELNDHYNVLRRRVVGDVSTADRVVAITADKRLQQFRLNPQAPIGVEEAKVSVIVENSLSTAFKVGDLGYFYLSIGTNKETRETVLALTDQHQSLLTVPESRLLAVNVAAKERRTLLISVGATLLASALLEKSTASDRLVFHEAPTVLAELLREKARKTGAQVVFTTTDKEATGYWQHANTSLFVNFSPASEDYLPSQSVLYSDTTEAQLAKALKDAHDKAVSEASKPLTTVDWTDPTPFPANLTLAMDEVRFRSDRTYFLVGMTGSLGLSTCEFMMERGARHFALSSRRPNIDQRWLNKVETNFGASGVYKEICATQPPIAGVANAALIMRDGLFMESNATTMNEALGPKIDGTIYLDELFANTSYAAGNGFMCASVMNLGGINGIGYITRTDHNILNRLDIMGYGIMSELDYKYFFAEAVMAGPPDSGRDPEVSAGLKFVNPKTDKNPPKWWEDPKFGHYVIDKSAREGGDKGAEGALSTKAQLQEATTDKDAFNIILTALQAMLHKKLDLGPSESVLSDVAIVEMGVDSLVAILGGATLADLVEDTVANLSPSIAPNLGGAAAAEEEPKPEAETPSEGASASPSEDETTFSDEDSPATTDLDECSVTGKSIADEKVETDAAPAAPAVVRPDFYLEDASCFNIIAVTKVGARHEALRTAYYVDEEGEPMMGVMPASKLRLEVSKIAHESEAEKAHKEVSKYNFDIENGEHHLIFAGKPVPRIASQFTDLAIQQRKDIESGRLQDDIAFWKKIYTTLPDPLPLFPFPGVGARLPQTKYEHEEVEMNRCTTFHFFLATFRLFLTRWLEIDDLCIGIADANRKDIKTLATVGKETFAALLNAAKQTSYSALNHSALPFDLLLQELELSLKTPPMLESQTEGESNFGATAYDVVLDVTDDAASDITIKWQTQKSLYNGRHTQAMMDSYMHLLHHCAQGPAGSIASVPLYRDEHVAAAIEAGRGPQFDSQWPETLSLKVDQVSAHFPNDIALRDGLGDSMTYKAMDRAIDQISEELVQAGIQPGDKVGVFQQPSAMWICSLLAIWRSGAVYVPLDPRNGLPRLAATCGVVEPSSVLCDSSTAADVAQLALPADASTINVDQVRKANKSPARRPNLSKGDSSAIIVSSSGSTGVPKGIEVRHLSLLNLFEGDSQIWNLGRPNVVQQSAYSFDISLDQIFTSLVNGGNLYVASQAQRSDPQAMAELIANNQITYTMATPSEYSNWINYAAPTLSKATSWRRANIGGEGWNATLRDSFATLNLPNLQIQNCYGPAENSVWCTRQPIAYPAESTLIPAGPALPNYSFYIVDKELNVVPTGVQGEILIGGAGTAVGYYKRTDLTNEKFIEDKNASSAHVAKGWNRAYRTGDKGYLMDDGTLVVLGRITGDTQIKLRGFRIELEDIEATIDSYLQKTYLTQLLNKRIPLNSHGKVDAAEISTEVTDTEQAVWELWQEILPQSVMEGVVINSRIREAFGIVVPLPKIIESSKLSALGALIDDFLANSGINWDLETALPEDMLQISPADASSTTRKNAQPLTVILTGASGFIGRHILESLIQVPKIGRIHCIAHRPLSDELPHRQKFNAVVASSSKISVHEGDLSAPRLGLSETEFAALAQQADMIIHSGANRSFFSTYDQVQAINVQSTKELALMSAASLRDHRRVVPFHFLSGSEAATIEPASDGSQGYVASKWASERFLEKYAEQLRLPVHIHRQLPVPEGREAQGEELDQILQEFVDVAAKMTELPNSTTWGGHYDLIPADRLSRDIVGHAFTALASTDNQISSHNVKQYSHLSSVRMDIAKVVERLGSLPEYAQSSRPKIPAHVWVGKAKIAGLRYQFSTMNMVLQDAEGKGLATLSR</sequence>
<dbReference type="InterPro" id="IPR057326">
    <property type="entry name" value="KR_dom"/>
</dbReference>
<evidence type="ECO:0000313" key="10">
    <source>
        <dbReference type="Proteomes" id="UP000286921"/>
    </source>
</evidence>
<dbReference type="InterPro" id="IPR049552">
    <property type="entry name" value="PKS_DH_N"/>
</dbReference>
<dbReference type="GO" id="GO:0004312">
    <property type="term" value="F:fatty acid synthase activity"/>
    <property type="evidence" value="ECO:0007669"/>
    <property type="project" value="TreeGrafter"/>
</dbReference>
<dbReference type="InterPro" id="IPR014031">
    <property type="entry name" value="Ketoacyl_synth_C"/>
</dbReference>